<feature type="region of interest" description="Disordered" evidence="2">
    <location>
        <begin position="161"/>
        <end position="210"/>
    </location>
</feature>
<dbReference type="InterPro" id="IPR009004">
    <property type="entry name" value="Transposase_Mu_C"/>
</dbReference>
<dbReference type="AlphaFoldDB" id="W4RWC3"/>
<proteinExistence type="predicted"/>
<accession>W4RWC3</accession>
<evidence type="ECO:0000259" key="3">
    <source>
        <dbReference type="Pfam" id="PF09299"/>
    </source>
</evidence>
<evidence type="ECO:0000256" key="1">
    <source>
        <dbReference type="SAM" id="Coils"/>
    </source>
</evidence>
<feature type="compositionally biased region" description="Basic and acidic residues" evidence="2">
    <location>
        <begin position="171"/>
        <end position="182"/>
    </location>
</feature>
<gene>
    <name evidence="4" type="ORF">JCM21738_5262</name>
</gene>
<comment type="caution">
    <text evidence="4">The sequence shown here is derived from an EMBL/GenBank/DDBJ whole genome shotgun (WGS) entry which is preliminary data.</text>
</comment>
<feature type="domain" description="Transposase-like Mu C-terminal" evidence="3">
    <location>
        <begin position="11"/>
        <end position="79"/>
    </location>
</feature>
<organism evidence="4 5">
    <name type="scientific">Mesobacillus boroniphilus JCM 21738</name>
    <dbReference type="NCBI Taxonomy" id="1294265"/>
    <lineage>
        <taxon>Bacteria</taxon>
        <taxon>Bacillati</taxon>
        <taxon>Bacillota</taxon>
        <taxon>Bacilli</taxon>
        <taxon>Bacillales</taxon>
        <taxon>Bacillaceae</taxon>
        <taxon>Mesobacillus</taxon>
    </lineage>
</organism>
<dbReference type="InterPro" id="IPR015378">
    <property type="entry name" value="Transposase-like_Mu_C"/>
</dbReference>
<sequence>MIPRSVKDLKLLLMEGSVVRTIQPKGVQVENEFYYSRELIELKNELEKNNLSREVRIRFDTSDMREVYVYDRKNNKYIAAQQTGMKRKEIDIERPVPFIRLEIISKTYNHNKNKVDPTLRAEVRRNVEQLEQDSKKEVNSYKKNMDKERKKASDYVGIAIGSEDNDVPENEEIKILKKERSNSKKSKGKKNGNTKTETKEESTSFETKEIIVYPEVDELPTYNVNYKKG</sequence>
<keyword evidence="5" id="KW-1185">Reference proteome</keyword>
<feature type="coiled-coil region" evidence="1">
    <location>
        <begin position="120"/>
        <end position="151"/>
    </location>
</feature>
<evidence type="ECO:0000313" key="4">
    <source>
        <dbReference type="EMBL" id="GAE48178.1"/>
    </source>
</evidence>
<dbReference type="Pfam" id="PF09299">
    <property type="entry name" value="Mu-transpos_C"/>
    <property type="match status" value="1"/>
</dbReference>
<feature type="compositionally biased region" description="Basic residues" evidence="2">
    <location>
        <begin position="183"/>
        <end position="192"/>
    </location>
</feature>
<protein>
    <recommendedName>
        <fullName evidence="3">Transposase-like Mu C-terminal domain-containing protein</fullName>
    </recommendedName>
</protein>
<evidence type="ECO:0000313" key="5">
    <source>
        <dbReference type="Proteomes" id="UP000018949"/>
    </source>
</evidence>
<reference evidence="4 5" key="1">
    <citation type="submission" date="2013-12" db="EMBL/GenBank/DDBJ databases">
        <title>NBRP : Genome information of microbial organism related human and environment.</title>
        <authorList>
            <person name="Hattori M."/>
            <person name="Oshima K."/>
            <person name="Inaba H."/>
            <person name="Suda W."/>
            <person name="Sakamoto M."/>
            <person name="Iino T."/>
            <person name="Kitahara M."/>
            <person name="Oshida Y."/>
            <person name="Iida T."/>
            <person name="Kudo T."/>
            <person name="Itoh T."/>
            <person name="Ahmed I."/>
            <person name="Ohkuma M."/>
        </authorList>
    </citation>
    <scope>NUCLEOTIDE SEQUENCE [LARGE SCALE GENOMIC DNA]</scope>
    <source>
        <strain evidence="4 5">JCM 21738</strain>
    </source>
</reference>
<feature type="compositionally biased region" description="Basic and acidic residues" evidence="2">
    <location>
        <begin position="196"/>
        <end position="209"/>
    </location>
</feature>
<keyword evidence="1" id="KW-0175">Coiled coil</keyword>
<evidence type="ECO:0000256" key="2">
    <source>
        <dbReference type="SAM" id="MobiDB-lite"/>
    </source>
</evidence>
<dbReference type="Proteomes" id="UP000018949">
    <property type="component" value="Unassembled WGS sequence"/>
</dbReference>
<dbReference type="EMBL" id="BAUW01000136">
    <property type="protein sequence ID" value="GAE48178.1"/>
    <property type="molecule type" value="Genomic_DNA"/>
</dbReference>
<name>W4RWC3_9BACI</name>
<dbReference type="SUPFAM" id="SSF50610">
    <property type="entry name" value="mu transposase, C-terminal domain"/>
    <property type="match status" value="1"/>
</dbReference>